<proteinExistence type="predicted"/>
<keyword evidence="1" id="KW-0812">Transmembrane</keyword>
<feature type="transmembrane region" description="Helical" evidence="1">
    <location>
        <begin position="27"/>
        <end position="48"/>
    </location>
</feature>
<keyword evidence="1" id="KW-0472">Membrane</keyword>
<evidence type="ECO:0000313" key="2">
    <source>
        <dbReference type="EMBL" id="MFC4825289.1"/>
    </source>
</evidence>
<comment type="caution">
    <text evidence="2">The sequence shown here is derived from an EMBL/GenBank/DDBJ whole genome shotgun (WGS) entry which is preliminary data.</text>
</comment>
<evidence type="ECO:0000256" key="1">
    <source>
        <dbReference type="SAM" id="Phobius"/>
    </source>
</evidence>
<organism evidence="2 3">
    <name type="scientific">Halorussus aquaticus</name>
    <dbReference type="NCBI Taxonomy" id="2953748"/>
    <lineage>
        <taxon>Archaea</taxon>
        <taxon>Methanobacteriati</taxon>
        <taxon>Methanobacteriota</taxon>
        <taxon>Stenosarchaea group</taxon>
        <taxon>Halobacteria</taxon>
        <taxon>Halobacteriales</taxon>
        <taxon>Haladaptataceae</taxon>
        <taxon>Halorussus</taxon>
    </lineage>
</organism>
<dbReference type="RefSeq" id="WP_254269020.1">
    <property type="nucleotide sequence ID" value="NZ_CP100400.1"/>
</dbReference>
<dbReference type="GeneID" id="73044000"/>
<gene>
    <name evidence="2" type="ORF">ACFO9K_13575</name>
</gene>
<name>A0ABD5Q5T6_9EURY</name>
<reference evidence="2 3" key="1">
    <citation type="journal article" date="2019" name="Int. J. Syst. Evol. Microbiol.">
        <title>The Global Catalogue of Microorganisms (GCM) 10K type strain sequencing project: providing services to taxonomists for standard genome sequencing and annotation.</title>
        <authorList>
            <consortium name="The Broad Institute Genomics Platform"/>
            <consortium name="The Broad Institute Genome Sequencing Center for Infectious Disease"/>
            <person name="Wu L."/>
            <person name="Ma J."/>
        </authorList>
    </citation>
    <scope>NUCLEOTIDE SEQUENCE [LARGE SCALE GENOMIC DNA]</scope>
    <source>
        <strain evidence="2 3">XZYJ18</strain>
    </source>
</reference>
<keyword evidence="3" id="KW-1185">Reference proteome</keyword>
<sequence length="88" mass="9613">MSPSPPFLDPKTGAIDWKQVLREAIPLARLVGLFVAVSLVPFAFVFLFEDNSALRAMFTVATQFVLAVGSGVVLMYVISRGIRLADEQ</sequence>
<protein>
    <submittedName>
        <fullName evidence="2">Uncharacterized protein</fullName>
    </submittedName>
</protein>
<dbReference type="EMBL" id="JBHSHT010000002">
    <property type="protein sequence ID" value="MFC4825289.1"/>
    <property type="molecule type" value="Genomic_DNA"/>
</dbReference>
<feature type="transmembrane region" description="Helical" evidence="1">
    <location>
        <begin position="54"/>
        <end position="78"/>
    </location>
</feature>
<dbReference type="AlphaFoldDB" id="A0ABD5Q5T6"/>
<dbReference type="Proteomes" id="UP001595945">
    <property type="component" value="Unassembled WGS sequence"/>
</dbReference>
<keyword evidence="1" id="KW-1133">Transmembrane helix</keyword>
<evidence type="ECO:0000313" key="3">
    <source>
        <dbReference type="Proteomes" id="UP001595945"/>
    </source>
</evidence>
<accession>A0ABD5Q5T6</accession>